<keyword evidence="3" id="KW-1185">Reference proteome</keyword>
<feature type="transmembrane region" description="Helical" evidence="1">
    <location>
        <begin position="75"/>
        <end position="93"/>
    </location>
</feature>
<dbReference type="EMBL" id="JAFBFH010000006">
    <property type="protein sequence ID" value="MBM7714220.1"/>
    <property type="molecule type" value="Genomic_DNA"/>
</dbReference>
<evidence type="ECO:0000256" key="1">
    <source>
        <dbReference type="SAM" id="Phobius"/>
    </source>
</evidence>
<name>A0ABS2R3J9_9BACI</name>
<proteinExistence type="predicted"/>
<gene>
    <name evidence="2" type="ORF">JOC94_001192</name>
</gene>
<evidence type="ECO:0000313" key="3">
    <source>
        <dbReference type="Proteomes" id="UP000823485"/>
    </source>
</evidence>
<keyword evidence="1" id="KW-1133">Transmembrane helix</keyword>
<evidence type="ECO:0000313" key="2">
    <source>
        <dbReference type="EMBL" id="MBM7714220.1"/>
    </source>
</evidence>
<protein>
    <submittedName>
        <fullName evidence="2">Membrane protein</fullName>
    </submittedName>
</protein>
<reference evidence="2 3" key="1">
    <citation type="submission" date="2021-01" db="EMBL/GenBank/DDBJ databases">
        <title>Genomic Encyclopedia of Type Strains, Phase IV (KMG-IV): sequencing the most valuable type-strain genomes for metagenomic binning, comparative biology and taxonomic classification.</title>
        <authorList>
            <person name="Goeker M."/>
        </authorList>
    </citation>
    <scope>NUCLEOTIDE SEQUENCE [LARGE SCALE GENOMIC DNA]</scope>
    <source>
        <strain evidence="2 3">DSM 105453</strain>
    </source>
</reference>
<keyword evidence="1" id="KW-0812">Transmembrane</keyword>
<feature type="transmembrane region" description="Helical" evidence="1">
    <location>
        <begin position="37"/>
        <end position="63"/>
    </location>
</feature>
<organism evidence="2 3">
    <name type="scientific">Siminovitchia thermophila</name>
    <dbReference type="NCBI Taxonomy" id="1245522"/>
    <lineage>
        <taxon>Bacteria</taxon>
        <taxon>Bacillati</taxon>
        <taxon>Bacillota</taxon>
        <taxon>Bacilli</taxon>
        <taxon>Bacillales</taxon>
        <taxon>Bacillaceae</taxon>
        <taxon>Siminovitchia</taxon>
    </lineage>
</organism>
<feature type="transmembrane region" description="Helical" evidence="1">
    <location>
        <begin position="13"/>
        <end position="30"/>
    </location>
</feature>
<accession>A0ABS2R3J9</accession>
<dbReference type="Proteomes" id="UP000823485">
    <property type="component" value="Unassembled WGS sequence"/>
</dbReference>
<keyword evidence="1" id="KW-0472">Membrane</keyword>
<comment type="caution">
    <text evidence="2">The sequence shown here is derived from an EMBL/GenBank/DDBJ whole genome shotgun (WGS) entry which is preliminary data.</text>
</comment>
<sequence>MDYEFFNYIRYESIFLLLVLIGLFVNAVFFKRKTIINWFATVSISFICVVVGTLSFIMGSILIDELNLSSDLKDTFIFMGIIVLAIVNSLISYKSKTNSIDKMEKLN</sequence>